<evidence type="ECO:0000313" key="8">
    <source>
        <dbReference type="Proteomes" id="UP000533080"/>
    </source>
</evidence>
<evidence type="ECO:0000256" key="2">
    <source>
        <dbReference type="ARBA" id="ARBA00022475"/>
    </source>
</evidence>
<dbReference type="PANTHER" id="PTHR42770">
    <property type="entry name" value="AMINO ACID TRANSPORTER-RELATED"/>
    <property type="match status" value="1"/>
</dbReference>
<feature type="transmembrane region" description="Helical" evidence="6">
    <location>
        <begin position="7"/>
        <end position="29"/>
    </location>
</feature>
<dbReference type="EMBL" id="JABFNT010000042">
    <property type="protein sequence ID" value="NOJ79620.1"/>
    <property type="molecule type" value="Genomic_DNA"/>
</dbReference>
<dbReference type="Pfam" id="PF13520">
    <property type="entry name" value="AA_permease_2"/>
    <property type="match status" value="1"/>
</dbReference>
<dbReference type="InterPro" id="IPR050367">
    <property type="entry name" value="APC_superfamily"/>
</dbReference>
<dbReference type="PANTHER" id="PTHR42770:SF11">
    <property type="entry name" value="INNER MEMBRANE TRANSPORT PROTEIN YBAT"/>
    <property type="match status" value="1"/>
</dbReference>
<accession>A0A7Y4MRM4</accession>
<reference evidence="7 8" key="1">
    <citation type="submission" date="2020-05" db="EMBL/GenBank/DDBJ databases">
        <authorList>
            <person name="Whitworth D."/>
        </authorList>
    </citation>
    <scope>NUCLEOTIDE SEQUENCE [LARGE SCALE GENOMIC DNA]</scope>
    <source>
        <strain evidence="7 8">AM005</strain>
    </source>
</reference>
<sequence length="427" mass="43939">MSIWAVSALGIGSMVGAGIFALLGQAALLVGPHTWFAFALAGVVTLLSGYSYARLSSRYPSSGGITLFFEEGFGRGLVSGTLSLIYLVTLVISIAMVAKTFGAYATRLFLPSGGHFWFSIFGSAIVILLSVLNAVGSGAVGKAEVALVSIKLIILSGLLAVGIYSMTQGGTQHLNKHPYLGLTALVSSVGLCFFAYSGFGMMANAASDVANPKKTIPQAIFLAIGVVTVLYVGLSVTVLSLVPPAELARNADTAVAQAARPVLGSAGFIIVALGALLATASAINATLFASLNVSSAQARAGQLPQAFSTRFKGKSTKGFMWGVVAILVMVNTMSLGAIANVASATFLICYMAVHVACWKLARQTGASRAVIGVGATLMGVVLITFLISSAKTQPLSLALTVVAVAGSALVQWFIQAHHHGLPHTRAR</sequence>
<feature type="transmembrane region" description="Helical" evidence="6">
    <location>
        <begin position="395"/>
        <end position="414"/>
    </location>
</feature>
<evidence type="ECO:0000313" key="7">
    <source>
        <dbReference type="EMBL" id="NOJ79620.1"/>
    </source>
</evidence>
<dbReference type="AlphaFoldDB" id="A0A7Y4MRM4"/>
<feature type="transmembrane region" description="Helical" evidence="6">
    <location>
        <begin position="116"/>
        <end position="135"/>
    </location>
</feature>
<evidence type="ECO:0000256" key="1">
    <source>
        <dbReference type="ARBA" id="ARBA00004651"/>
    </source>
</evidence>
<feature type="transmembrane region" description="Helical" evidence="6">
    <location>
        <begin position="262"/>
        <end position="289"/>
    </location>
</feature>
<feature type="transmembrane region" description="Helical" evidence="6">
    <location>
        <begin position="318"/>
        <end position="338"/>
    </location>
</feature>
<organism evidence="7 8">
    <name type="scientific">Myxococcus xanthus</name>
    <dbReference type="NCBI Taxonomy" id="34"/>
    <lineage>
        <taxon>Bacteria</taxon>
        <taxon>Pseudomonadati</taxon>
        <taxon>Myxococcota</taxon>
        <taxon>Myxococcia</taxon>
        <taxon>Myxococcales</taxon>
        <taxon>Cystobacterineae</taxon>
        <taxon>Myxococcaceae</taxon>
        <taxon>Myxococcus</taxon>
    </lineage>
</organism>
<protein>
    <submittedName>
        <fullName evidence="7">Amino acid permease</fullName>
    </submittedName>
</protein>
<comment type="subcellular location">
    <subcellularLocation>
        <location evidence="1">Cell membrane</location>
        <topology evidence="1">Multi-pass membrane protein</topology>
    </subcellularLocation>
</comment>
<keyword evidence="2" id="KW-1003">Cell membrane</keyword>
<dbReference type="InterPro" id="IPR002293">
    <property type="entry name" value="AA/rel_permease1"/>
</dbReference>
<feature type="transmembrane region" description="Helical" evidence="6">
    <location>
        <begin position="35"/>
        <end position="55"/>
    </location>
</feature>
<feature type="transmembrane region" description="Helical" evidence="6">
    <location>
        <begin position="147"/>
        <end position="167"/>
    </location>
</feature>
<evidence type="ECO:0000256" key="3">
    <source>
        <dbReference type="ARBA" id="ARBA00022692"/>
    </source>
</evidence>
<evidence type="ECO:0000256" key="4">
    <source>
        <dbReference type="ARBA" id="ARBA00022989"/>
    </source>
</evidence>
<keyword evidence="3 6" id="KW-0812">Transmembrane</keyword>
<feature type="transmembrane region" description="Helical" evidence="6">
    <location>
        <begin position="220"/>
        <end position="242"/>
    </location>
</feature>
<dbReference type="Proteomes" id="UP000533080">
    <property type="component" value="Unassembled WGS sequence"/>
</dbReference>
<name>A0A7Y4MRM4_MYXXA</name>
<dbReference type="PIRSF" id="PIRSF006060">
    <property type="entry name" value="AA_transporter"/>
    <property type="match status" value="1"/>
</dbReference>
<dbReference type="Gene3D" id="1.20.1740.10">
    <property type="entry name" value="Amino acid/polyamine transporter I"/>
    <property type="match status" value="1"/>
</dbReference>
<evidence type="ECO:0000256" key="5">
    <source>
        <dbReference type="ARBA" id="ARBA00023136"/>
    </source>
</evidence>
<comment type="caution">
    <text evidence="7">The sequence shown here is derived from an EMBL/GenBank/DDBJ whole genome shotgun (WGS) entry which is preliminary data.</text>
</comment>
<dbReference type="GO" id="GO:0005886">
    <property type="term" value="C:plasma membrane"/>
    <property type="evidence" value="ECO:0007669"/>
    <property type="project" value="UniProtKB-SubCell"/>
</dbReference>
<gene>
    <name evidence="7" type="ORF">HNV28_14930</name>
</gene>
<dbReference type="GO" id="GO:0022857">
    <property type="term" value="F:transmembrane transporter activity"/>
    <property type="evidence" value="ECO:0007669"/>
    <property type="project" value="InterPro"/>
</dbReference>
<feature type="transmembrane region" description="Helical" evidence="6">
    <location>
        <begin position="368"/>
        <end position="389"/>
    </location>
</feature>
<keyword evidence="5 6" id="KW-0472">Membrane</keyword>
<feature type="transmembrane region" description="Helical" evidence="6">
    <location>
        <begin position="179"/>
        <end position="199"/>
    </location>
</feature>
<keyword evidence="4 6" id="KW-1133">Transmembrane helix</keyword>
<feature type="transmembrane region" description="Helical" evidence="6">
    <location>
        <begin position="76"/>
        <end position="96"/>
    </location>
</feature>
<evidence type="ECO:0000256" key="6">
    <source>
        <dbReference type="SAM" id="Phobius"/>
    </source>
</evidence>
<proteinExistence type="predicted"/>